<dbReference type="Proteomes" id="UP001174908">
    <property type="component" value="Unassembled WGS sequence"/>
</dbReference>
<dbReference type="RefSeq" id="WP_286659984.1">
    <property type="nucleotide sequence ID" value="NZ_JASZYV010000002.1"/>
</dbReference>
<comment type="caution">
    <text evidence="2">The sequence shown here is derived from an EMBL/GenBank/DDBJ whole genome shotgun (WGS) entry which is preliminary data.</text>
</comment>
<feature type="region of interest" description="Disordered" evidence="1">
    <location>
        <begin position="90"/>
        <end position="112"/>
    </location>
</feature>
<proteinExistence type="predicted"/>
<protein>
    <submittedName>
        <fullName evidence="2">DUF2917 domain-containing protein</fullName>
    </submittedName>
</protein>
<accession>A0ABT7NAB3</accession>
<dbReference type="Pfam" id="PF11142">
    <property type="entry name" value="DUF2917"/>
    <property type="match status" value="1"/>
</dbReference>
<evidence type="ECO:0000256" key="1">
    <source>
        <dbReference type="SAM" id="MobiDB-lite"/>
    </source>
</evidence>
<gene>
    <name evidence="2" type="ORF">QTH91_10290</name>
</gene>
<evidence type="ECO:0000313" key="3">
    <source>
        <dbReference type="Proteomes" id="UP001174908"/>
    </source>
</evidence>
<dbReference type="EMBL" id="JASZYV010000002">
    <property type="protein sequence ID" value="MDM0044873.1"/>
    <property type="molecule type" value="Genomic_DNA"/>
</dbReference>
<sequence>MSNDDPVAHFRVDLPRRALFTVQDIAGVSIACRSGCVWLTLDDDPRDLVLEAGEQFEGDIHRRVLVSAFEDSNIEVRHALPAALPAPVFSRPDAKHRRRAQPQADGLTPACT</sequence>
<evidence type="ECO:0000313" key="2">
    <source>
        <dbReference type="EMBL" id="MDM0044873.1"/>
    </source>
</evidence>
<organism evidence="2 3">
    <name type="scientific">Variovorax dokdonensis</name>
    <dbReference type="NCBI Taxonomy" id="344883"/>
    <lineage>
        <taxon>Bacteria</taxon>
        <taxon>Pseudomonadati</taxon>
        <taxon>Pseudomonadota</taxon>
        <taxon>Betaproteobacteria</taxon>
        <taxon>Burkholderiales</taxon>
        <taxon>Comamonadaceae</taxon>
        <taxon>Variovorax</taxon>
    </lineage>
</organism>
<name>A0ABT7NAB3_9BURK</name>
<dbReference type="InterPro" id="IPR021317">
    <property type="entry name" value="DUF2917"/>
</dbReference>
<keyword evidence="3" id="KW-1185">Reference proteome</keyword>
<reference evidence="2" key="1">
    <citation type="submission" date="2023-06" db="EMBL/GenBank/DDBJ databases">
        <authorList>
            <person name="Jiang Y."/>
            <person name="Liu Q."/>
        </authorList>
    </citation>
    <scope>NUCLEOTIDE SEQUENCE</scope>
    <source>
        <strain evidence="2">CGMCC 1.12089</strain>
    </source>
</reference>